<dbReference type="PROSITE" id="PS51186">
    <property type="entry name" value="GNAT"/>
    <property type="match status" value="2"/>
</dbReference>
<evidence type="ECO:0000256" key="1">
    <source>
        <dbReference type="ARBA" id="ARBA00022679"/>
    </source>
</evidence>
<evidence type="ECO:0000259" key="3">
    <source>
        <dbReference type="PROSITE" id="PS51186"/>
    </source>
</evidence>
<dbReference type="Proteomes" id="UP001500897">
    <property type="component" value="Unassembled WGS sequence"/>
</dbReference>
<protein>
    <submittedName>
        <fullName evidence="4">GNAT family N-acetyltransferase</fullName>
    </submittedName>
</protein>
<dbReference type="CDD" id="cd04301">
    <property type="entry name" value="NAT_SF"/>
    <property type="match status" value="1"/>
</dbReference>
<keyword evidence="2" id="KW-0012">Acyltransferase</keyword>
<dbReference type="PANTHER" id="PTHR43877">
    <property type="entry name" value="AMINOALKYLPHOSPHONATE N-ACETYLTRANSFERASE-RELATED-RELATED"/>
    <property type="match status" value="1"/>
</dbReference>
<proteinExistence type="predicted"/>
<feature type="domain" description="N-acetyltransferase" evidence="3">
    <location>
        <begin position="169"/>
        <end position="305"/>
    </location>
</feature>
<dbReference type="Gene3D" id="3.40.630.30">
    <property type="match status" value="1"/>
</dbReference>
<dbReference type="RefSeq" id="WP_344556736.1">
    <property type="nucleotide sequence ID" value="NZ_BAAANS010000052.1"/>
</dbReference>
<keyword evidence="5" id="KW-1185">Reference proteome</keyword>
<accession>A0ABP5JBP2</accession>
<organism evidence="4 5">
    <name type="scientific">Kitasatospora saccharophila</name>
    <dbReference type="NCBI Taxonomy" id="407973"/>
    <lineage>
        <taxon>Bacteria</taxon>
        <taxon>Bacillati</taxon>
        <taxon>Actinomycetota</taxon>
        <taxon>Actinomycetes</taxon>
        <taxon>Kitasatosporales</taxon>
        <taxon>Streptomycetaceae</taxon>
        <taxon>Kitasatospora</taxon>
    </lineage>
</organism>
<keyword evidence="1" id="KW-0808">Transferase</keyword>
<comment type="caution">
    <text evidence="4">The sequence shown here is derived from an EMBL/GenBank/DDBJ whole genome shotgun (WGS) entry which is preliminary data.</text>
</comment>
<name>A0ABP5JBP2_9ACTN</name>
<gene>
    <name evidence="4" type="ORF">GCM10009759_60710</name>
</gene>
<evidence type="ECO:0000313" key="5">
    <source>
        <dbReference type="Proteomes" id="UP001500897"/>
    </source>
</evidence>
<dbReference type="Pfam" id="PF00583">
    <property type="entry name" value="Acetyltransf_1"/>
    <property type="match status" value="2"/>
</dbReference>
<dbReference type="InterPro" id="IPR050832">
    <property type="entry name" value="Bact_Acetyltransf"/>
</dbReference>
<sequence length="305" mass="32390">MTFRLTPLVDPAESSSARRLAWLAAAPDGAPLGSAFLRLFTSPEQAHLGELSLDVHPAERRRGVGSALLAAALATARTEGRRALLARAVEGSPGGAFLSDRGFEPALVLDFARLDLATGRTAQGTAADPVDPASHGTGPAAELPSGYRLVSWVGHCPAEWLPAFTRSRTAMDDVPMGDTGFGQVVWDEARVLSAARAVAARGELLHTVAVAEEATGDLVGFSELVLPADRCGDAQHYGTAVRPDHRRRGLARAMKAEAIRWTRAEHPGITGLLTDTAEHNTGMLAVNRALGYRSTHRCVEFRLPL</sequence>
<dbReference type="InterPro" id="IPR000182">
    <property type="entry name" value="GNAT_dom"/>
</dbReference>
<dbReference type="InterPro" id="IPR016181">
    <property type="entry name" value="Acyl_CoA_acyltransferase"/>
</dbReference>
<evidence type="ECO:0000313" key="4">
    <source>
        <dbReference type="EMBL" id="GAA2115648.1"/>
    </source>
</evidence>
<dbReference type="SUPFAM" id="SSF55729">
    <property type="entry name" value="Acyl-CoA N-acyltransferases (Nat)"/>
    <property type="match status" value="2"/>
</dbReference>
<dbReference type="EMBL" id="BAAANS010000052">
    <property type="protein sequence ID" value="GAA2115648.1"/>
    <property type="molecule type" value="Genomic_DNA"/>
</dbReference>
<reference evidence="5" key="1">
    <citation type="journal article" date="2019" name="Int. J. Syst. Evol. Microbiol.">
        <title>The Global Catalogue of Microorganisms (GCM) 10K type strain sequencing project: providing services to taxonomists for standard genome sequencing and annotation.</title>
        <authorList>
            <consortium name="The Broad Institute Genomics Platform"/>
            <consortium name="The Broad Institute Genome Sequencing Center for Infectious Disease"/>
            <person name="Wu L."/>
            <person name="Ma J."/>
        </authorList>
    </citation>
    <scope>NUCLEOTIDE SEQUENCE [LARGE SCALE GENOMIC DNA]</scope>
    <source>
        <strain evidence="5">JCM 14559</strain>
    </source>
</reference>
<evidence type="ECO:0000256" key="2">
    <source>
        <dbReference type="ARBA" id="ARBA00023315"/>
    </source>
</evidence>
<dbReference type="PANTHER" id="PTHR43877:SF1">
    <property type="entry name" value="ACETYLTRANSFERASE"/>
    <property type="match status" value="1"/>
</dbReference>
<feature type="domain" description="N-acetyltransferase" evidence="3">
    <location>
        <begin position="1"/>
        <end position="123"/>
    </location>
</feature>